<comment type="subcellular location">
    <subcellularLocation>
        <location evidence="1">Cell inner membrane</location>
        <topology evidence="1">Multi-pass membrane protein</topology>
    </subcellularLocation>
</comment>
<dbReference type="InterPro" id="IPR005702">
    <property type="entry name" value="Wzc-like_C"/>
</dbReference>
<feature type="transmembrane region" description="Helical" evidence="18">
    <location>
        <begin position="34"/>
        <end position="52"/>
    </location>
</feature>
<evidence type="ECO:0000256" key="6">
    <source>
        <dbReference type="ARBA" id="ARBA00022475"/>
    </source>
</evidence>
<dbReference type="EC" id="2.7.10.2" evidence="5"/>
<keyword evidence="10" id="KW-0547">Nucleotide-binding</keyword>
<protein>
    <recommendedName>
        <fullName evidence="5">non-specific protein-tyrosine kinase</fullName>
        <ecNumber evidence="5">2.7.10.2</ecNumber>
    </recommendedName>
</protein>
<evidence type="ECO:0000256" key="15">
    <source>
        <dbReference type="ARBA" id="ARBA00023137"/>
    </source>
</evidence>
<keyword evidence="14 18" id="KW-0472">Membrane</keyword>
<dbReference type="PANTHER" id="PTHR32309">
    <property type="entry name" value="TYROSINE-PROTEIN KINASE"/>
    <property type="match status" value="1"/>
</dbReference>
<keyword evidence="6" id="KW-1003">Cell membrane</keyword>
<keyword evidence="22" id="KW-1185">Reference proteome</keyword>
<dbReference type="Proteomes" id="UP000570851">
    <property type="component" value="Unassembled WGS sequence"/>
</dbReference>
<dbReference type="Pfam" id="PF02706">
    <property type="entry name" value="Wzz"/>
    <property type="match status" value="1"/>
</dbReference>
<reference evidence="21 22" key="1">
    <citation type="submission" date="2019-11" db="EMBL/GenBank/DDBJ databases">
        <title>Comparison of genomes from free-living endosymbiotic cyanobacteria isolated from Azolla.</title>
        <authorList>
            <person name="Thiel T."/>
            <person name="Pratte B."/>
        </authorList>
    </citation>
    <scope>NUCLEOTIDE SEQUENCE [LARGE SCALE GENOMIC DNA]</scope>
    <source>
        <strain evidence="21 22">N2B</strain>
    </source>
</reference>
<comment type="similarity">
    <text evidence="3">Belongs to the CpsD/CapB family.</text>
</comment>
<feature type="coiled-coil region" evidence="17">
    <location>
        <begin position="199"/>
        <end position="335"/>
    </location>
</feature>
<dbReference type="InterPro" id="IPR025669">
    <property type="entry name" value="AAA_dom"/>
</dbReference>
<feature type="domain" description="Polysaccharide chain length determinant N-terminal" evidence="19">
    <location>
        <begin position="22"/>
        <end position="108"/>
    </location>
</feature>
<comment type="similarity">
    <text evidence="4">Belongs to the etk/wzc family.</text>
</comment>
<evidence type="ECO:0000256" key="1">
    <source>
        <dbReference type="ARBA" id="ARBA00004429"/>
    </source>
</evidence>
<dbReference type="InterPro" id="IPR003856">
    <property type="entry name" value="LPS_length_determ_N"/>
</dbReference>
<evidence type="ECO:0000313" key="21">
    <source>
        <dbReference type="EMBL" id="MBC1301864.1"/>
    </source>
</evidence>
<evidence type="ECO:0000256" key="4">
    <source>
        <dbReference type="ARBA" id="ARBA00008883"/>
    </source>
</evidence>
<evidence type="ECO:0000256" key="2">
    <source>
        <dbReference type="ARBA" id="ARBA00006683"/>
    </source>
</evidence>
<evidence type="ECO:0000256" key="7">
    <source>
        <dbReference type="ARBA" id="ARBA00022519"/>
    </source>
</evidence>
<comment type="catalytic activity">
    <reaction evidence="16">
        <text>L-tyrosyl-[protein] + ATP = O-phospho-L-tyrosyl-[protein] + ADP + H(+)</text>
        <dbReference type="Rhea" id="RHEA:10596"/>
        <dbReference type="Rhea" id="RHEA-COMP:10136"/>
        <dbReference type="Rhea" id="RHEA-COMP:20101"/>
        <dbReference type="ChEBI" id="CHEBI:15378"/>
        <dbReference type="ChEBI" id="CHEBI:30616"/>
        <dbReference type="ChEBI" id="CHEBI:46858"/>
        <dbReference type="ChEBI" id="CHEBI:61978"/>
        <dbReference type="ChEBI" id="CHEBI:456216"/>
        <dbReference type="EC" id="2.7.10.2"/>
    </reaction>
</comment>
<comment type="caution">
    <text evidence="21">The sequence shown here is derived from an EMBL/GenBank/DDBJ whole genome shotgun (WGS) entry which is preliminary data.</text>
</comment>
<dbReference type="RefSeq" id="WP_041456221.1">
    <property type="nucleotide sequence ID" value="NZ_JACKZP010000021.1"/>
</dbReference>
<keyword evidence="15" id="KW-0829">Tyrosine-protein kinase</keyword>
<feature type="domain" description="AAA" evidence="20">
    <location>
        <begin position="561"/>
        <end position="675"/>
    </location>
</feature>
<keyword evidence="9 18" id="KW-0812">Transmembrane</keyword>
<dbReference type="GeneID" id="58725416"/>
<keyword evidence="13 18" id="KW-1133">Transmembrane helix</keyword>
<keyword evidence="8" id="KW-0808">Transferase</keyword>
<evidence type="ECO:0000256" key="5">
    <source>
        <dbReference type="ARBA" id="ARBA00011903"/>
    </source>
</evidence>
<keyword evidence="12" id="KW-0067">ATP-binding</keyword>
<evidence type="ECO:0000256" key="12">
    <source>
        <dbReference type="ARBA" id="ARBA00022840"/>
    </source>
</evidence>
<dbReference type="InterPro" id="IPR027417">
    <property type="entry name" value="P-loop_NTPase"/>
</dbReference>
<evidence type="ECO:0000256" key="11">
    <source>
        <dbReference type="ARBA" id="ARBA00022777"/>
    </source>
</evidence>
<sequence>MANISLKQGQFVTNSLSNEWKFRHLTKILLRRRFIVLGVSCIVMSATSFTAITNKPTYKSQIQILVSPNVSEEVGATNNNIDIPISIEQYSVQKNLMQSSKLIDKVVNILSFDYPNITKEHILGKTENSENSRLKVTQLETNKGAKQVLSPVFEISFQDNDPLKTKKVLLALQKVYQDYNLERRQERFNQGLAFINARLPVIKQQVRQAERKLEQFRKKHNLLDPELQSQVLIKSLTKTQEQLQVTRTQLQDINSRYQNLEERITEASQKALISMRLAQSSRYKTLTSELQKTEQTLAKEQLRYTDDSPIVQSLKQQRQSQLTLVQQELKRLTAEIRTETTPEPGQLVGVDPNLVEEFVQVQTTALGLIANEKSLRESEQRIRSELRKYPSLIAEYQRLLPELETQRKTLEQMLQAQQSMGMKIAHGGFDWLVLEEPNLGTYVGNDRFWLVLVGMITGPILGVVLALIWGMRHRIIHSAQDLQKVSNLRLLGTVPKLAPRTMEKRLPNLSWLGGRNVAESEEVGNSWLPCHETLDMVYQNTQILKYPVPFKSVMVTSALPGEGRTTLAMGLAASAAHMHRRVLLIDANLRSPKLHKILQLSNDWGLSLLLLDETNTEVQDYIQPIHPSIDILTAGPTPEDAVELLSSQRLKDLIELFEETYDLVLIDAPPILGTVDGRIVASYCHGIMMVGRIGWVTQTELTQAVEILNSLNLVGIIANDMSSYHKG</sequence>
<evidence type="ECO:0000256" key="14">
    <source>
        <dbReference type="ARBA" id="ARBA00023136"/>
    </source>
</evidence>
<keyword evidence="17" id="KW-0175">Coiled coil</keyword>
<evidence type="ECO:0000259" key="20">
    <source>
        <dbReference type="Pfam" id="PF13614"/>
    </source>
</evidence>
<evidence type="ECO:0000256" key="10">
    <source>
        <dbReference type="ARBA" id="ARBA00022741"/>
    </source>
</evidence>
<dbReference type="Gene3D" id="3.40.50.300">
    <property type="entry name" value="P-loop containing nucleotide triphosphate hydrolases"/>
    <property type="match status" value="1"/>
</dbReference>
<gene>
    <name evidence="21" type="ORF">GNE12_08030</name>
</gene>
<evidence type="ECO:0000256" key="18">
    <source>
        <dbReference type="SAM" id="Phobius"/>
    </source>
</evidence>
<evidence type="ECO:0000256" key="9">
    <source>
        <dbReference type="ARBA" id="ARBA00022692"/>
    </source>
</evidence>
<organism evidence="21 22">
    <name type="scientific">Trichormus variabilis N2B</name>
    <dbReference type="NCBI Taxonomy" id="2681315"/>
    <lineage>
        <taxon>Bacteria</taxon>
        <taxon>Bacillati</taxon>
        <taxon>Cyanobacteriota</taxon>
        <taxon>Cyanophyceae</taxon>
        <taxon>Nostocales</taxon>
        <taxon>Nostocaceae</taxon>
        <taxon>Trichormus</taxon>
    </lineage>
</organism>
<evidence type="ECO:0000256" key="17">
    <source>
        <dbReference type="SAM" id="Coils"/>
    </source>
</evidence>
<dbReference type="CDD" id="cd05387">
    <property type="entry name" value="BY-kinase"/>
    <property type="match status" value="1"/>
</dbReference>
<evidence type="ECO:0000259" key="19">
    <source>
        <dbReference type="Pfam" id="PF02706"/>
    </source>
</evidence>
<comment type="similarity">
    <text evidence="2">Belongs to the CpsC/CapA family.</text>
</comment>
<dbReference type="PANTHER" id="PTHR32309:SF13">
    <property type="entry name" value="FERRIC ENTEROBACTIN TRANSPORT PROTEIN FEPE"/>
    <property type="match status" value="1"/>
</dbReference>
<evidence type="ECO:0000256" key="8">
    <source>
        <dbReference type="ARBA" id="ARBA00022679"/>
    </source>
</evidence>
<dbReference type="Pfam" id="PF13614">
    <property type="entry name" value="AAA_31"/>
    <property type="match status" value="1"/>
</dbReference>
<evidence type="ECO:0000256" key="16">
    <source>
        <dbReference type="ARBA" id="ARBA00051245"/>
    </source>
</evidence>
<evidence type="ECO:0000313" key="22">
    <source>
        <dbReference type="Proteomes" id="UP000570851"/>
    </source>
</evidence>
<evidence type="ECO:0000256" key="13">
    <source>
        <dbReference type="ARBA" id="ARBA00022989"/>
    </source>
</evidence>
<dbReference type="InterPro" id="IPR050445">
    <property type="entry name" value="Bact_polysacc_biosynth/exp"/>
</dbReference>
<feature type="coiled-coil region" evidence="17">
    <location>
        <begin position="393"/>
        <end position="420"/>
    </location>
</feature>
<dbReference type="SUPFAM" id="SSF52540">
    <property type="entry name" value="P-loop containing nucleoside triphosphate hydrolases"/>
    <property type="match status" value="1"/>
</dbReference>
<proteinExistence type="inferred from homology"/>
<keyword evidence="7" id="KW-0997">Cell inner membrane</keyword>
<accession>A0ABR6S650</accession>
<evidence type="ECO:0000256" key="3">
    <source>
        <dbReference type="ARBA" id="ARBA00007316"/>
    </source>
</evidence>
<dbReference type="EMBL" id="JACKZP010000021">
    <property type="protein sequence ID" value="MBC1301864.1"/>
    <property type="molecule type" value="Genomic_DNA"/>
</dbReference>
<feature type="transmembrane region" description="Helical" evidence="18">
    <location>
        <begin position="448"/>
        <end position="469"/>
    </location>
</feature>
<name>A0ABR6S650_ANAVA</name>
<keyword evidence="11" id="KW-0418">Kinase</keyword>